<organism evidence="1 2">
    <name type="scientific">Lactobacillus bombicola</name>
    <dbReference type="NCBI Taxonomy" id="1505723"/>
    <lineage>
        <taxon>Bacteria</taxon>
        <taxon>Bacillati</taxon>
        <taxon>Bacillota</taxon>
        <taxon>Bacilli</taxon>
        <taxon>Lactobacillales</taxon>
        <taxon>Lactobacillaceae</taxon>
        <taxon>Lactobacillus</taxon>
    </lineage>
</organism>
<evidence type="ECO:0000313" key="2">
    <source>
        <dbReference type="Proteomes" id="UP000199599"/>
    </source>
</evidence>
<dbReference type="EMBL" id="FOMN01000011">
    <property type="protein sequence ID" value="SFD60841.1"/>
    <property type="molecule type" value="Genomic_DNA"/>
</dbReference>
<protein>
    <recommendedName>
        <fullName evidence="3">DUF2313 domain-containing protein</fullName>
    </recommendedName>
</protein>
<reference evidence="2" key="1">
    <citation type="submission" date="2016-10" db="EMBL/GenBank/DDBJ databases">
        <authorList>
            <person name="Varghese N."/>
            <person name="Submissions S."/>
        </authorList>
    </citation>
    <scope>NUCLEOTIDE SEQUENCE [LARGE SCALE GENOMIC DNA]</scope>
    <source>
        <strain evidence="2">R-53102</strain>
    </source>
</reference>
<dbReference type="Proteomes" id="UP000199599">
    <property type="component" value="Unassembled WGS sequence"/>
</dbReference>
<proteinExistence type="predicted"/>
<dbReference type="AlphaFoldDB" id="A0A1I1TQC2"/>
<accession>A0A1I1TQC2</accession>
<name>A0A1I1TQC2_9LACO</name>
<sequence>MAYSTTDQLMAEISDHWPKNHESNFYKLLDIFNSHEEALSDLTEKIADWRMIDKAEGSTLDLVGQQYGVSRIDSDDGFYRFMIKMKQLTAKSNGTVDDIARTVALSLDIDIKKIRVERTDHKYHIKVSGIAFEYADDTRKTKVMLTRLKEAIMLGTWLDNIEFEIYTKTPILHVGAGVFYSEFQQLKIKEMMI</sequence>
<dbReference type="STRING" id="1505723.SAMN04487792_1567"/>
<dbReference type="RefSeq" id="WP_090094037.1">
    <property type="nucleotide sequence ID" value="NZ_CBCRVU010000001.1"/>
</dbReference>
<evidence type="ECO:0008006" key="3">
    <source>
        <dbReference type="Google" id="ProtNLM"/>
    </source>
</evidence>
<gene>
    <name evidence="1" type="ORF">SAMN04487792_1567</name>
</gene>
<evidence type="ECO:0000313" key="1">
    <source>
        <dbReference type="EMBL" id="SFD60841.1"/>
    </source>
</evidence>